<feature type="region of interest" description="Disordered" evidence="1">
    <location>
        <begin position="111"/>
        <end position="130"/>
    </location>
</feature>
<gene>
    <name evidence="3" type="ORF">KIH39_03195</name>
</gene>
<evidence type="ECO:0000256" key="1">
    <source>
        <dbReference type="SAM" id="MobiDB-lite"/>
    </source>
</evidence>
<keyword evidence="2" id="KW-0732">Signal</keyword>
<dbReference type="Proteomes" id="UP000676194">
    <property type="component" value="Chromosome"/>
</dbReference>
<keyword evidence="4" id="KW-1185">Reference proteome</keyword>
<dbReference type="AlphaFoldDB" id="A0A8E6B6S0"/>
<proteinExistence type="predicted"/>
<evidence type="ECO:0008006" key="5">
    <source>
        <dbReference type="Google" id="ProtNLM"/>
    </source>
</evidence>
<protein>
    <recommendedName>
        <fullName evidence="5">DUF4129 domain-containing protein</fullName>
    </recommendedName>
</protein>
<feature type="chain" id="PRO_5034086762" description="DUF4129 domain-containing protein" evidence="2">
    <location>
        <begin position="22"/>
        <end position="422"/>
    </location>
</feature>
<evidence type="ECO:0000313" key="4">
    <source>
        <dbReference type="Proteomes" id="UP000676194"/>
    </source>
</evidence>
<dbReference type="EMBL" id="CP074694">
    <property type="protein sequence ID" value="QVL32937.1"/>
    <property type="molecule type" value="Genomic_DNA"/>
</dbReference>
<feature type="compositionally biased region" description="Basic and acidic residues" evidence="1">
    <location>
        <begin position="148"/>
        <end position="159"/>
    </location>
</feature>
<feature type="compositionally biased region" description="Polar residues" evidence="1">
    <location>
        <begin position="114"/>
        <end position="130"/>
    </location>
</feature>
<evidence type="ECO:0000313" key="3">
    <source>
        <dbReference type="EMBL" id="QVL32937.1"/>
    </source>
</evidence>
<accession>A0A8E6B6S0</accession>
<dbReference type="RefSeq" id="WP_213497827.1">
    <property type="nucleotide sequence ID" value="NZ_CP074694.1"/>
</dbReference>
<feature type="region of interest" description="Disordered" evidence="1">
    <location>
        <begin position="142"/>
        <end position="164"/>
    </location>
</feature>
<reference evidence="3" key="1">
    <citation type="submission" date="2021-05" db="EMBL/GenBank/DDBJ databases">
        <title>Complete genome sequence of the cellulolytic planctomycete Telmatocola sphagniphila SP2T and characterization of the first cellulase from planctomycetes.</title>
        <authorList>
            <person name="Rakitin A.L."/>
            <person name="Beletsky A.V."/>
            <person name="Naumoff D.G."/>
            <person name="Kulichevskaya I.S."/>
            <person name="Mardanov A.V."/>
            <person name="Ravin N.V."/>
            <person name="Dedysh S.N."/>
        </authorList>
    </citation>
    <scope>NUCLEOTIDE SEQUENCE</scope>
    <source>
        <strain evidence="3">SP2T</strain>
    </source>
</reference>
<evidence type="ECO:0000256" key="2">
    <source>
        <dbReference type="SAM" id="SignalP"/>
    </source>
</evidence>
<feature type="signal peptide" evidence="2">
    <location>
        <begin position="1"/>
        <end position="21"/>
    </location>
</feature>
<sequence>MTIRSLCLLLAFLAMANPGLAQKYRLEPILAIDDMPAVPSHALLNRESTVTFDAISSLKDRDIFQRLLSDPDLQKKILDLQKDPSKLDEVLNSLPPEFRDVKKLTEMKEKLEGRSNSLGGKSTETTSSSPLNKLLGGFNGLLNKSSRKSTEEPKIDVPRKKPGLTSIDDAMMQLDFNRPNPKKEFLASLPRRSDFKPSPNLMRWFQENLAGRPEWNDFLKDLNLKISKNEWQQSDWYKNFEGEAKDLAEWAARQNFRVPRTNFRSAGRLSGNFELPGFVGGIAGQASTGSSWIMPIIVIGGAGLAIWFLKSAVKKPPEIPVENKFSRWDLSIQVDEVTDAGKFVAAYDRLSLRYLGEKAIHWNHQKVENEIREREPQLAENINMLTELYERARYSKLDAPLSETDLTSARRAIRTLLEVSVK</sequence>
<dbReference type="KEGG" id="tsph:KIH39_03195"/>
<organism evidence="3 4">
    <name type="scientific">Telmatocola sphagniphila</name>
    <dbReference type="NCBI Taxonomy" id="1123043"/>
    <lineage>
        <taxon>Bacteria</taxon>
        <taxon>Pseudomonadati</taxon>
        <taxon>Planctomycetota</taxon>
        <taxon>Planctomycetia</taxon>
        <taxon>Gemmatales</taxon>
        <taxon>Gemmataceae</taxon>
    </lineage>
</organism>
<name>A0A8E6B6S0_9BACT</name>